<keyword evidence="2" id="KW-0648">Protein biosynthesis</keyword>
<dbReference type="FunFam" id="3.30.160.20:FF:000004">
    <property type="entry name" value="Peptide chain release factor 1"/>
    <property type="match status" value="1"/>
</dbReference>
<dbReference type="SUPFAM" id="SSF75620">
    <property type="entry name" value="Release factor"/>
    <property type="match status" value="1"/>
</dbReference>
<dbReference type="Gene3D" id="1.20.58.410">
    <property type="entry name" value="Release factor"/>
    <property type="match status" value="1"/>
</dbReference>
<dbReference type="InterPro" id="IPR004374">
    <property type="entry name" value="PrfB"/>
</dbReference>
<name>A0A2R6XKA4_MARPO</name>
<dbReference type="InterPro" id="IPR000352">
    <property type="entry name" value="Pep_chain_release_fac_I"/>
</dbReference>
<dbReference type="EMBL" id="KZ772683">
    <property type="protein sequence ID" value="PTQ46548.1"/>
    <property type="molecule type" value="Genomic_DNA"/>
</dbReference>
<dbReference type="PANTHER" id="PTHR43116">
    <property type="entry name" value="PEPTIDE CHAIN RELEASE FACTOR 2"/>
    <property type="match status" value="1"/>
</dbReference>
<dbReference type="AlphaFoldDB" id="A0A2R6XKA4"/>
<dbReference type="NCBIfam" id="TIGR00020">
    <property type="entry name" value="prfB"/>
    <property type="match status" value="1"/>
</dbReference>
<dbReference type="Gene3D" id="3.30.70.1660">
    <property type="match status" value="1"/>
</dbReference>
<dbReference type="HAMAP" id="MF_00094">
    <property type="entry name" value="Rel_fac_2"/>
    <property type="match status" value="1"/>
</dbReference>
<protein>
    <recommendedName>
        <fullName evidence="3">Prokaryotic-type class I peptide chain release factors domain-containing protein</fullName>
    </recommendedName>
</protein>
<dbReference type="GO" id="GO:0016149">
    <property type="term" value="F:translation release factor activity, codon specific"/>
    <property type="evidence" value="ECO:0007669"/>
    <property type="project" value="InterPro"/>
</dbReference>
<dbReference type="Gramene" id="Mp4g12180.1">
    <property type="protein sequence ID" value="Mp4g12180.1.cds"/>
    <property type="gene ID" value="Mp4g12180"/>
</dbReference>
<gene>
    <name evidence="4" type="ORF">MARPO_0011s0200</name>
</gene>
<dbReference type="PANTHER" id="PTHR43116:SF3">
    <property type="entry name" value="CLASS I PEPTIDE CHAIN RELEASE FACTOR"/>
    <property type="match status" value="1"/>
</dbReference>
<evidence type="ECO:0000256" key="1">
    <source>
        <dbReference type="ARBA" id="ARBA00010835"/>
    </source>
</evidence>
<dbReference type="OMA" id="LNKADLW"/>
<dbReference type="Gramene" id="Mp4g12180.2">
    <property type="protein sequence ID" value="Mp4g12180.2.cds"/>
    <property type="gene ID" value="Mp4g12180"/>
</dbReference>
<reference evidence="5" key="1">
    <citation type="journal article" date="2017" name="Cell">
        <title>Insights into land plant evolution garnered from the Marchantia polymorpha genome.</title>
        <authorList>
            <person name="Bowman J.L."/>
            <person name="Kohchi T."/>
            <person name="Yamato K.T."/>
            <person name="Jenkins J."/>
            <person name="Shu S."/>
            <person name="Ishizaki K."/>
            <person name="Yamaoka S."/>
            <person name="Nishihama R."/>
            <person name="Nakamura Y."/>
            <person name="Berger F."/>
            <person name="Adam C."/>
            <person name="Aki S.S."/>
            <person name="Althoff F."/>
            <person name="Araki T."/>
            <person name="Arteaga-Vazquez M.A."/>
            <person name="Balasubrmanian S."/>
            <person name="Barry K."/>
            <person name="Bauer D."/>
            <person name="Boehm C.R."/>
            <person name="Briginshaw L."/>
            <person name="Caballero-Perez J."/>
            <person name="Catarino B."/>
            <person name="Chen F."/>
            <person name="Chiyoda S."/>
            <person name="Chovatia M."/>
            <person name="Davies K.M."/>
            <person name="Delmans M."/>
            <person name="Demura T."/>
            <person name="Dierschke T."/>
            <person name="Dolan L."/>
            <person name="Dorantes-Acosta A.E."/>
            <person name="Eklund D.M."/>
            <person name="Florent S.N."/>
            <person name="Flores-Sandoval E."/>
            <person name="Fujiyama A."/>
            <person name="Fukuzawa H."/>
            <person name="Galik B."/>
            <person name="Grimanelli D."/>
            <person name="Grimwood J."/>
            <person name="Grossniklaus U."/>
            <person name="Hamada T."/>
            <person name="Haseloff J."/>
            <person name="Hetherington A.J."/>
            <person name="Higo A."/>
            <person name="Hirakawa Y."/>
            <person name="Hundley H.N."/>
            <person name="Ikeda Y."/>
            <person name="Inoue K."/>
            <person name="Inoue S.I."/>
            <person name="Ishida S."/>
            <person name="Jia Q."/>
            <person name="Kakita M."/>
            <person name="Kanazawa T."/>
            <person name="Kawai Y."/>
            <person name="Kawashima T."/>
            <person name="Kennedy M."/>
            <person name="Kinose K."/>
            <person name="Kinoshita T."/>
            <person name="Kohara Y."/>
            <person name="Koide E."/>
            <person name="Komatsu K."/>
            <person name="Kopischke S."/>
            <person name="Kubo M."/>
            <person name="Kyozuka J."/>
            <person name="Lagercrantz U."/>
            <person name="Lin S.S."/>
            <person name="Lindquist E."/>
            <person name="Lipzen A.M."/>
            <person name="Lu C.W."/>
            <person name="De Luna E."/>
            <person name="Martienssen R.A."/>
            <person name="Minamino N."/>
            <person name="Mizutani M."/>
            <person name="Mizutani M."/>
            <person name="Mochizuki N."/>
            <person name="Monte I."/>
            <person name="Mosher R."/>
            <person name="Nagasaki H."/>
            <person name="Nakagami H."/>
            <person name="Naramoto S."/>
            <person name="Nishitani K."/>
            <person name="Ohtani M."/>
            <person name="Okamoto T."/>
            <person name="Okumura M."/>
            <person name="Phillips J."/>
            <person name="Pollak B."/>
            <person name="Reinders A."/>
            <person name="Rovekamp M."/>
            <person name="Sano R."/>
            <person name="Sawa S."/>
            <person name="Schmid M.W."/>
            <person name="Shirakawa M."/>
            <person name="Solano R."/>
            <person name="Spunde A."/>
            <person name="Suetsugu N."/>
            <person name="Sugano S."/>
            <person name="Sugiyama A."/>
            <person name="Sun R."/>
            <person name="Suzuki Y."/>
            <person name="Takenaka M."/>
            <person name="Takezawa D."/>
            <person name="Tomogane H."/>
            <person name="Tsuzuki M."/>
            <person name="Ueda T."/>
            <person name="Umeda M."/>
            <person name="Ward J.M."/>
            <person name="Watanabe Y."/>
            <person name="Yazaki K."/>
            <person name="Yokoyama R."/>
            <person name="Yoshitake Y."/>
            <person name="Yotsui I."/>
            <person name="Zachgo S."/>
            <person name="Schmutz J."/>
        </authorList>
    </citation>
    <scope>NUCLEOTIDE SEQUENCE [LARGE SCALE GENOMIC DNA]</scope>
    <source>
        <strain evidence="5">Tak-1</strain>
    </source>
</reference>
<dbReference type="GO" id="GO:0005737">
    <property type="term" value="C:cytoplasm"/>
    <property type="evidence" value="ECO:0007669"/>
    <property type="project" value="InterPro"/>
</dbReference>
<dbReference type="PROSITE" id="PS00745">
    <property type="entry name" value="RF_PROK_I"/>
    <property type="match status" value="1"/>
</dbReference>
<dbReference type="InterPro" id="IPR005139">
    <property type="entry name" value="PCRF"/>
</dbReference>
<evidence type="ECO:0000313" key="4">
    <source>
        <dbReference type="EMBL" id="PTQ46548.1"/>
    </source>
</evidence>
<reference evidence="4" key="2">
    <citation type="submission" date="2017-12" db="EMBL/GenBank/DDBJ databases">
        <title>WGS assembly of Marchantia polymorpha.</title>
        <authorList>
            <person name="Bowman J.L."/>
            <person name="Kohchi T."/>
            <person name="Yamato K.T."/>
            <person name="Jenkins J."/>
            <person name="Shu S."/>
            <person name="Ishizaki K."/>
            <person name="Yamaoka S."/>
            <person name="Nishihama R."/>
            <person name="Nakamura Y."/>
            <person name="Berger F."/>
            <person name="Adam C."/>
            <person name="Aki S.S."/>
            <person name="Althoff F."/>
            <person name="Araki T."/>
            <person name="Arteaga-Vazquez M.A."/>
            <person name="Balasubrmanian S."/>
            <person name="Bauer D."/>
            <person name="Boehm C.R."/>
            <person name="Briginshaw L."/>
            <person name="Caballero-Perez J."/>
            <person name="Catarino B."/>
            <person name="Chen F."/>
            <person name="Chiyoda S."/>
            <person name="Chovatia M."/>
            <person name="Davies K.M."/>
            <person name="Delmans M."/>
            <person name="Demura T."/>
            <person name="Dierschke T."/>
            <person name="Dolan L."/>
            <person name="Dorantes-Acosta A.E."/>
            <person name="Eklund D.M."/>
            <person name="Florent S.N."/>
            <person name="Flores-Sandoval E."/>
            <person name="Fujiyama A."/>
            <person name="Fukuzawa H."/>
            <person name="Galik B."/>
            <person name="Grimanelli D."/>
            <person name="Grimwood J."/>
            <person name="Grossniklaus U."/>
            <person name="Hamada T."/>
            <person name="Haseloff J."/>
            <person name="Hetherington A.J."/>
            <person name="Higo A."/>
            <person name="Hirakawa Y."/>
            <person name="Hundley H.N."/>
            <person name="Ikeda Y."/>
            <person name="Inoue K."/>
            <person name="Inoue S."/>
            <person name="Ishida S."/>
            <person name="Jia Q."/>
            <person name="Kakita M."/>
            <person name="Kanazawa T."/>
            <person name="Kawai Y."/>
            <person name="Kawashima T."/>
            <person name="Kennedy M."/>
            <person name="Kinose K."/>
            <person name="Kinoshita T."/>
            <person name="Kohara Y."/>
            <person name="Koide E."/>
            <person name="Komatsu K."/>
            <person name="Kopischke S."/>
            <person name="Kubo M."/>
            <person name="Kyozuka J."/>
            <person name="Lagercrantz U."/>
            <person name="Lin S.S."/>
            <person name="Lindquist E."/>
            <person name="Lipzen A.M."/>
            <person name="Lu C."/>
            <person name="Luna E.D."/>
            <person name="Martienssen R.A."/>
            <person name="Minamino N."/>
            <person name="Mizutani M."/>
            <person name="Mizutani M."/>
            <person name="Mochizuki N."/>
            <person name="Monte I."/>
            <person name="Mosher R."/>
            <person name="Nagasaki H."/>
            <person name="Nakagami H."/>
            <person name="Naramoto S."/>
            <person name="Nishitani K."/>
            <person name="Ohtani M."/>
            <person name="Okamoto T."/>
            <person name="Okumura M."/>
            <person name="Phillips J."/>
            <person name="Pollak B."/>
            <person name="Reinders A."/>
            <person name="Roevekamp M."/>
            <person name="Sano R."/>
            <person name="Sawa S."/>
            <person name="Schmid M.W."/>
            <person name="Shirakawa M."/>
            <person name="Solano R."/>
            <person name="Spunde A."/>
            <person name="Suetsugu N."/>
            <person name="Sugano S."/>
            <person name="Sugiyama A."/>
            <person name="Sun R."/>
            <person name="Suzuki Y."/>
            <person name="Takenaka M."/>
            <person name="Takezawa D."/>
            <person name="Tomogane H."/>
            <person name="Tsuzuki M."/>
            <person name="Ueda T."/>
            <person name="Umeda M."/>
            <person name="Ward J.M."/>
            <person name="Watanabe Y."/>
            <person name="Yazaki K."/>
            <person name="Yokoyama R."/>
            <person name="Yoshitake Y."/>
            <person name="Yotsui I."/>
            <person name="Zachgo S."/>
            <person name="Schmutz J."/>
        </authorList>
    </citation>
    <scope>NUCLEOTIDE SEQUENCE [LARGE SCALE GENOMIC DNA]</scope>
    <source>
        <strain evidence="4">Tak-1</strain>
    </source>
</reference>
<proteinExistence type="inferred from homology"/>
<evidence type="ECO:0000313" key="5">
    <source>
        <dbReference type="Proteomes" id="UP000244005"/>
    </source>
</evidence>
<accession>A0A2R6XKA4</accession>
<organism evidence="4 5">
    <name type="scientific">Marchantia polymorpha</name>
    <name type="common">Common liverwort</name>
    <name type="synonym">Marchantia aquatica</name>
    <dbReference type="NCBI Taxonomy" id="3197"/>
    <lineage>
        <taxon>Eukaryota</taxon>
        <taxon>Viridiplantae</taxon>
        <taxon>Streptophyta</taxon>
        <taxon>Embryophyta</taxon>
        <taxon>Marchantiophyta</taxon>
        <taxon>Marchantiopsida</taxon>
        <taxon>Marchantiidae</taxon>
        <taxon>Marchantiales</taxon>
        <taxon>Marchantiaceae</taxon>
        <taxon>Marchantia</taxon>
    </lineage>
</organism>
<comment type="similarity">
    <text evidence="1">Belongs to the prokaryotic/mitochondrial release factor family.</text>
</comment>
<dbReference type="SMART" id="SM00937">
    <property type="entry name" value="PCRF"/>
    <property type="match status" value="1"/>
</dbReference>
<feature type="domain" description="Prokaryotic-type class I peptide chain release factors" evidence="3">
    <location>
        <begin position="405"/>
        <end position="421"/>
    </location>
</feature>
<dbReference type="Pfam" id="PF03462">
    <property type="entry name" value="PCRF"/>
    <property type="match status" value="1"/>
</dbReference>
<dbReference type="OrthoDB" id="2019491at2759"/>
<dbReference type="Gene3D" id="3.30.160.20">
    <property type="match status" value="1"/>
</dbReference>
<dbReference type="EMBL" id="KZ772683">
    <property type="protein sequence ID" value="PTQ46547.1"/>
    <property type="molecule type" value="Genomic_DNA"/>
</dbReference>
<keyword evidence="5" id="KW-1185">Reference proteome</keyword>
<dbReference type="InterPro" id="IPR045853">
    <property type="entry name" value="Pep_chain_release_fac_I_sf"/>
</dbReference>
<dbReference type="Proteomes" id="UP000244005">
    <property type="component" value="Unassembled WGS sequence"/>
</dbReference>
<evidence type="ECO:0000256" key="2">
    <source>
        <dbReference type="ARBA" id="ARBA00022917"/>
    </source>
</evidence>
<sequence>MTSWIRSSTRRGPLSVGRLVSASRIGAFCFGCRPVWWRSFFAGSAAGRDLCGNSRVDALSSELARARAFSEDAFVVSRRAGLLRSPASSGLHHDGHRCICSAVVCVDRRITEFSTQFCALVPAAPLFRGIRFYSSHSQRDDNSDGFGVDDVVARGWHISDEAESDWRGHAAAIARSIQLIRTRMQWNTLLSRLRQLDVELEKPDLWSDPVQASKISREKGTLAGRLKAVNEMESELIEQIGMAELAREEKDSQIEAEATEALAALRTLAKEKELAALLSGEHDECSCFLEVQAGAGGVESMDWASMLIRMYRMWGLRRGYEVSTIEEMFGEEAGIKRATIRLDGQFGYGYAKSEAGVHRLVRISPFDAGKRRHTSFAAVAVMPVLDESAIKIDIDESDLRIERYRAGGAGGQHVNKTESAVRIVHIPTGIVVQCQADRSQHRNKATALGVLQSRLYQMETARRAQASAQHTETLGDITWGNQIRSYVLQPYQMVKDLRTGHEVGNPTAVLDGDIDGFILSYLASQVRDAK</sequence>
<evidence type="ECO:0000259" key="3">
    <source>
        <dbReference type="PROSITE" id="PS00745"/>
    </source>
</evidence>
<dbReference type="Pfam" id="PF00472">
    <property type="entry name" value="RF-1"/>
    <property type="match status" value="1"/>
</dbReference>